<gene>
    <name evidence="2" type="ORF">JDV02_002827</name>
</gene>
<keyword evidence="3" id="KW-1185">Reference proteome</keyword>
<evidence type="ECO:0000259" key="1">
    <source>
        <dbReference type="Pfam" id="PF01425"/>
    </source>
</evidence>
<dbReference type="SUPFAM" id="SSF75304">
    <property type="entry name" value="Amidase signature (AS) enzymes"/>
    <property type="match status" value="1"/>
</dbReference>
<dbReference type="InterPro" id="IPR036928">
    <property type="entry name" value="AS_sf"/>
</dbReference>
<dbReference type="GO" id="GO:0004040">
    <property type="term" value="F:amidase activity"/>
    <property type="evidence" value="ECO:0007669"/>
    <property type="project" value="UniProtKB-EC"/>
</dbReference>
<reference evidence="2" key="1">
    <citation type="submission" date="2021-11" db="EMBL/GenBank/DDBJ databases">
        <title>Purpureocillium_takamizusanense_genome.</title>
        <authorList>
            <person name="Nguyen N.-H."/>
        </authorList>
    </citation>
    <scope>NUCLEOTIDE SEQUENCE</scope>
    <source>
        <strain evidence="2">PT3</strain>
    </source>
</reference>
<dbReference type="RefSeq" id="XP_047839873.1">
    <property type="nucleotide sequence ID" value="XM_047983901.1"/>
</dbReference>
<accession>A0A9Q8QBU5</accession>
<dbReference type="OrthoDB" id="566138at2759"/>
<dbReference type="InterPro" id="IPR023631">
    <property type="entry name" value="Amidase_dom"/>
</dbReference>
<dbReference type="PANTHER" id="PTHR42678:SF34">
    <property type="entry name" value="OS04G0183300 PROTEIN"/>
    <property type="match status" value="1"/>
</dbReference>
<dbReference type="PANTHER" id="PTHR42678">
    <property type="entry name" value="AMIDASE"/>
    <property type="match status" value="1"/>
</dbReference>
<sequence>MSHSETPLQFLSAAELQRKLATGETTSVALVSQFLDHIERHNWQGRKLNAVTATLPRELAVTQAKELDEERVNGKLRGPLHGIPIIVKDTVVTDEAWGMPTSAGTAVFTTLRARENATVVDRMRENGLIILGKGNMTEFCGMKNKDTPVGWSAFKGQTLSAYRRKDLDEKDQPVSGGSSSGSAVSVSAGFAPLAIGTETTGSMVLPASTNGVYAIKLSYGAVPTRGIFKLSRSYDCVGAMARDPADLAPLASILISDHSNDVSQAVQTRLKQEELRKGARDETEKGFKGLGIAVMAPAWGVHESVLKGKWDHPDVISKYEGAIEKMRSLGARTVYPLQVPEADDVLKYKDQSLATTAYYEFPHNVEEFIACFHDNPEIRKLQDIVDWNEANKHIAMPEPHTGQSELIAALNSTLSPDDHAATVAHLRHVAERETMGKAMNDANVDIVLSASDAQLVTFAACAGWPTAAVPLGRWTARNGQPYGMFALARRGREDVLLRFMVAWKRHDIGDVERPNMEGWE</sequence>
<dbReference type="Pfam" id="PF01425">
    <property type="entry name" value="Amidase"/>
    <property type="match status" value="1"/>
</dbReference>
<proteinExistence type="predicted"/>
<dbReference type="Gene3D" id="3.90.1300.10">
    <property type="entry name" value="Amidase signature (AS) domain"/>
    <property type="match status" value="1"/>
</dbReference>
<dbReference type="AlphaFoldDB" id="A0A9Q8QBU5"/>
<dbReference type="EC" id="3.5.1.4" evidence="2"/>
<evidence type="ECO:0000313" key="2">
    <source>
        <dbReference type="EMBL" id="UNI16392.1"/>
    </source>
</evidence>
<name>A0A9Q8QBU5_9HYPO</name>
<dbReference type="GeneID" id="72064787"/>
<organism evidence="2 3">
    <name type="scientific">Purpureocillium takamizusanense</name>
    <dbReference type="NCBI Taxonomy" id="2060973"/>
    <lineage>
        <taxon>Eukaryota</taxon>
        <taxon>Fungi</taxon>
        <taxon>Dikarya</taxon>
        <taxon>Ascomycota</taxon>
        <taxon>Pezizomycotina</taxon>
        <taxon>Sordariomycetes</taxon>
        <taxon>Hypocreomycetidae</taxon>
        <taxon>Hypocreales</taxon>
        <taxon>Ophiocordycipitaceae</taxon>
        <taxon>Purpureocillium</taxon>
    </lineage>
</organism>
<feature type="domain" description="Amidase" evidence="1">
    <location>
        <begin position="30"/>
        <end position="497"/>
    </location>
</feature>
<dbReference type="Proteomes" id="UP000829364">
    <property type="component" value="Chromosome 2"/>
</dbReference>
<keyword evidence="2" id="KW-0378">Hydrolase</keyword>
<protein>
    <submittedName>
        <fullName evidence="2">Amidase</fullName>
        <ecNumber evidence="2">3.5.1.4</ecNumber>
    </submittedName>
</protein>
<dbReference type="EMBL" id="CP086355">
    <property type="protein sequence ID" value="UNI16392.1"/>
    <property type="molecule type" value="Genomic_DNA"/>
</dbReference>
<evidence type="ECO:0000313" key="3">
    <source>
        <dbReference type="Proteomes" id="UP000829364"/>
    </source>
</evidence>
<dbReference type="KEGG" id="ptkz:JDV02_002827"/>